<accession>A0ABU9U848</accession>
<reference evidence="1 2" key="1">
    <citation type="submission" date="2024-03" db="EMBL/GenBank/DDBJ databases">
        <title>Community enrichment and isolation of bacterial strains for fucoidan degradation.</title>
        <authorList>
            <person name="Sichert A."/>
        </authorList>
    </citation>
    <scope>NUCLEOTIDE SEQUENCE [LARGE SCALE GENOMIC DNA]</scope>
    <source>
        <strain evidence="1 2">AS81</strain>
    </source>
</reference>
<proteinExistence type="predicted"/>
<evidence type="ECO:0000313" key="1">
    <source>
        <dbReference type="EMBL" id="MEM5553211.1"/>
    </source>
</evidence>
<name>A0ABU9U848_9GAMM</name>
<evidence type="ECO:0000313" key="2">
    <source>
        <dbReference type="Proteomes" id="UP001388366"/>
    </source>
</evidence>
<comment type="caution">
    <text evidence="1">The sequence shown here is derived from an EMBL/GenBank/DDBJ whole genome shotgun (WGS) entry which is preliminary data.</text>
</comment>
<evidence type="ECO:0008006" key="3">
    <source>
        <dbReference type="Google" id="ProtNLM"/>
    </source>
</evidence>
<keyword evidence="2" id="KW-1185">Reference proteome</keyword>
<sequence length="126" mass="14241">MKQSVLLLLAFLLLQPLLDSFDVADYNHVIKNAAQLLNQQAQLDTHCIANNDHELHQEEHFQLEQAIADNADESHCHVCHIPVLFSQIWENSALLPSYAAITSVQDTFISRLITPDLRPPIVHLLS</sequence>
<protein>
    <recommendedName>
        <fullName evidence="3">DUF2946 domain-containing protein</fullName>
    </recommendedName>
</protein>
<dbReference type="Proteomes" id="UP001388366">
    <property type="component" value="Unassembled WGS sequence"/>
</dbReference>
<dbReference type="EMBL" id="JBBMQU010000072">
    <property type="protein sequence ID" value="MEM5553211.1"/>
    <property type="molecule type" value="Genomic_DNA"/>
</dbReference>
<organism evidence="1 2">
    <name type="scientific">Pseudoalteromonas neustonica</name>
    <dbReference type="NCBI Taxonomy" id="1840331"/>
    <lineage>
        <taxon>Bacteria</taxon>
        <taxon>Pseudomonadati</taxon>
        <taxon>Pseudomonadota</taxon>
        <taxon>Gammaproteobacteria</taxon>
        <taxon>Alteromonadales</taxon>
        <taxon>Pseudoalteromonadaceae</taxon>
        <taxon>Pseudoalteromonas</taxon>
    </lineage>
</organism>
<dbReference type="RefSeq" id="WP_157601466.1">
    <property type="nucleotide sequence ID" value="NZ_BDDS01000004.1"/>
</dbReference>
<gene>
    <name evidence="1" type="ORF">WNY63_21090</name>
</gene>